<evidence type="ECO:0000313" key="3">
    <source>
        <dbReference type="Proteomes" id="UP000324222"/>
    </source>
</evidence>
<dbReference type="Proteomes" id="UP000324222">
    <property type="component" value="Unassembled WGS sequence"/>
</dbReference>
<dbReference type="AlphaFoldDB" id="A0A5B7J1Q8"/>
<reference evidence="2 3" key="1">
    <citation type="submission" date="2019-05" db="EMBL/GenBank/DDBJ databases">
        <title>Another draft genome of Portunus trituberculatus and its Hox gene families provides insights of decapod evolution.</title>
        <authorList>
            <person name="Jeong J.-H."/>
            <person name="Song I."/>
            <person name="Kim S."/>
            <person name="Choi T."/>
            <person name="Kim D."/>
            <person name="Ryu S."/>
            <person name="Kim W."/>
        </authorList>
    </citation>
    <scope>NUCLEOTIDE SEQUENCE [LARGE SCALE GENOMIC DNA]</scope>
    <source>
        <tissue evidence="2">Muscle</tissue>
    </source>
</reference>
<dbReference type="OrthoDB" id="413122at2759"/>
<gene>
    <name evidence="2" type="ORF">E2C01_083335</name>
</gene>
<accession>A0A5B7J1Q8</accession>
<protein>
    <submittedName>
        <fullName evidence="2">Uncharacterized protein</fullName>
    </submittedName>
</protein>
<feature type="compositionally biased region" description="Acidic residues" evidence="1">
    <location>
        <begin position="141"/>
        <end position="159"/>
    </location>
</feature>
<name>A0A5B7J1Q8_PORTR</name>
<evidence type="ECO:0000313" key="2">
    <source>
        <dbReference type="EMBL" id="MPC88433.1"/>
    </source>
</evidence>
<evidence type="ECO:0000256" key="1">
    <source>
        <dbReference type="SAM" id="MobiDB-lite"/>
    </source>
</evidence>
<sequence length="226" mass="25874">MVAKHLNASHSARKAFIAAETSEKIRHALRHKVRTTGRAFENGDKVYFKREEQKEWKRPATVIGKDGKTLILKYGSGIVQAHETQVQEIPYNFDKDAEEGRKALLDVLRHQRKERKEEKVSSKEKEIKAVVNPVENVVEDKDSDETDEEEDHTMEEEDNTTTGSTPKDTVMVRSIPEIGQKVRFQLNSSDEWQTVTVHSQAGKSTGKYSNWRNIEHAYQPLTGKVM</sequence>
<proteinExistence type="predicted"/>
<keyword evidence="3" id="KW-1185">Reference proteome</keyword>
<comment type="caution">
    <text evidence="2">The sequence shown here is derived from an EMBL/GenBank/DDBJ whole genome shotgun (WGS) entry which is preliminary data.</text>
</comment>
<feature type="region of interest" description="Disordered" evidence="1">
    <location>
        <begin position="132"/>
        <end position="169"/>
    </location>
</feature>
<dbReference type="EMBL" id="VSRR010077775">
    <property type="protein sequence ID" value="MPC88433.1"/>
    <property type="molecule type" value="Genomic_DNA"/>
</dbReference>
<organism evidence="2 3">
    <name type="scientific">Portunus trituberculatus</name>
    <name type="common">Swimming crab</name>
    <name type="synonym">Neptunus trituberculatus</name>
    <dbReference type="NCBI Taxonomy" id="210409"/>
    <lineage>
        <taxon>Eukaryota</taxon>
        <taxon>Metazoa</taxon>
        <taxon>Ecdysozoa</taxon>
        <taxon>Arthropoda</taxon>
        <taxon>Crustacea</taxon>
        <taxon>Multicrustacea</taxon>
        <taxon>Malacostraca</taxon>
        <taxon>Eumalacostraca</taxon>
        <taxon>Eucarida</taxon>
        <taxon>Decapoda</taxon>
        <taxon>Pleocyemata</taxon>
        <taxon>Brachyura</taxon>
        <taxon>Eubrachyura</taxon>
        <taxon>Portunoidea</taxon>
        <taxon>Portunidae</taxon>
        <taxon>Portuninae</taxon>
        <taxon>Portunus</taxon>
    </lineage>
</organism>